<evidence type="ECO:0000256" key="9">
    <source>
        <dbReference type="ARBA" id="ARBA00023242"/>
    </source>
</evidence>
<evidence type="ECO:0000256" key="3">
    <source>
        <dbReference type="ARBA" id="ARBA00022723"/>
    </source>
</evidence>
<evidence type="ECO:0000313" key="13">
    <source>
        <dbReference type="EMBL" id="CAF4151916.1"/>
    </source>
</evidence>
<dbReference type="Pfam" id="PF21326">
    <property type="entry name" value="KDM6_GATAL"/>
    <property type="match status" value="1"/>
</dbReference>
<keyword evidence="4" id="KW-0862">Zinc</keyword>
<dbReference type="InterPro" id="IPR051630">
    <property type="entry name" value="Corepressor-Demethylase"/>
</dbReference>
<dbReference type="EMBL" id="CAJOBJ010010110">
    <property type="protein sequence ID" value="CAF4151916.1"/>
    <property type="molecule type" value="Genomic_DNA"/>
</dbReference>
<dbReference type="GO" id="GO:0010468">
    <property type="term" value="P:regulation of gene expression"/>
    <property type="evidence" value="ECO:0007669"/>
    <property type="project" value="TreeGrafter"/>
</dbReference>
<evidence type="ECO:0000256" key="5">
    <source>
        <dbReference type="ARBA" id="ARBA00022853"/>
    </source>
</evidence>
<evidence type="ECO:0000313" key="15">
    <source>
        <dbReference type="Proteomes" id="UP000681967"/>
    </source>
</evidence>
<comment type="cofactor">
    <cofactor evidence="1">
        <name>Fe(2+)</name>
        <dbReference type="ChEBI" id="CHEBI:29033"/>
    </cofactor>
</comment>
<feature type="domain" description="Lysine-specific demethylase 6A/B-like GATA-like" evidence="12">
    <location>
        <begin position="55"/>
        <end position="109"/>
    </location>
</feature>
<dbReference type="GO" id="GO:0032452">
    <property type="term" value="F:histone demethylase activity"/>
    <property type="evidence" value="ECO:0007669"/>
    <property type="project" value="UniProtKB-ARBA"/>
</dbReference>
<evidence type="ECO:0000256" key="8">
    <source>
        <dbReference type="ARBA" id="ARBA00023004"/>
    </source>
</evidence>
<accession>A0A8S3AK03</accession>
<keyword evidence="3" id="KW-0479">Metal-binding</keyword>
<dbReference type="GO" id="GO:0000978">
    <property type="term" value="F:RNA polymerase II cis-regulatory region sequence-specific DNA binding"/>
    <property type="evidence" value="ECO:0007669"/>
    <property type="project" value="TreeGrafter"/>
</dbReference>
<feature type="domain" description="Lysine-specific demethylase 6A/B-like C-terminal helical" evidence="11">
    <location>
        <begin position="1"/>
        <end position="33"/>
    </location>
</feature>
<name>A0A8S3AK03_9BILA</name>
<dbReference type="Gene3D" id="1.20.58.1370">
    <property type="match status" value="1"/>
</dbReference>
<comment type="caution">
    <text evidence="14">The sequence shown here is derived from an EMBL/GenBank/DDBJ whole genome shotgun (WGS) entry which is preliminary data.</text>
</comment>
<evidence type="ECO:0000256" key="10">
    <source>
        <dbReference type="ARBA" id="ARBA00034483"/>
    </source>
</evidence>
<dbReference type="InterPro" id="IPR048560">
    <property type="entry name" value="KDM6A_B-like_GATAL"/>
</dbReference>
<keyword evidence="7" id="KW-0560">Oxidoreductase</keyword>
<evidence type="ECO:0000256" key="1">
    <source>
        <dbReference type="ARBA" id="ARBA00001954"/>
    </source>
</evidence>
<dbReference type="Proteomes" id="UP000681967">
    <property type="component" value="Unassembled WGS sequence"/>
</dbReference>
<comment type="subcellular location">
    <subcellularLocation>
        <location evidence="2">Nucleus</location>
    </subcellularLocation>
</comment>
<organism evidence="14 15">
    <name type="scientific">Rotaria magnacalcarata</name>
    <dbReference type="NCBI Taxonomy" id="392030"/>
    <lineage>
        <taxon>Eukaryota</taxon>
        <taxon>Metazoa</taxon>
        <taxon>Spiralia</taxon>
        <taxon>Gnathifera</taxon>
        <taxon>Rotifera</taxon>
        <taxon>Eurotatoria</taxon>
        <taxon>Bdelloidea</taxon>
        <taxon>Philodinida</taxon>
        <taxon>Philodinidae</taxon>
        <taxon>Rotaria</taxon>
    </lineage>
</organism>
<gene>
    <name evidence="14" type="ORF">BYL167_LOCUS45549</name>
    <name evidence="13" type="ORF">GIL414_LOCUS19563</name>
</gene>
<dbReference type="GO" id="GO:0044666">
    <property type="term" value="C:MLL3/4 complex"/>
    <property type="evidence" value="ECO:0007669"/>
    <property type="project" value="TreeGrafter"/>
</dbReference>
<evidence type="ECO:0000313" key="14">
    <source>
        <dbReference type="EMBL" id="CAF4737690.1"/>
    </source>
</evidence>
<dbReference type="Gene3D" id="2.10.110.20">
    <property type="match status" value="1"/>
</dbReference>
<evidence type="ECO:0000256" key="2">
    <source>
        <dbReference type="ARBA" id="ARBA00004123"/>
    </source>
</evidence>
<dbReference type="PANTHER" id="PTHR14017">
    <property type="entry name" value="LYSINE-SPECIFIC DEMETHYLASE"/>
    <property type="match status" value="1"/>
</dbReference>
<dbReference type="EMBL" id="CAJOBH010126633">
    <property type="protein sequence ID" value="CAF4737690.1"/>
    <property type="molecule type" value="Genomic_DNA"/>
</dbReference>
<protein>
    <submittedName>
        <fullName evidence="14">Uncharacterized protein</fullName>
    </submittedName>
</protein>
<dbReference type="InterPro" id="IPR048562">
    <property type="entry name" value="KDM6A_B-like_C-hel"/>
</dbReference>
<evidence type="ECO:0000259" key="12">
    <source>
        <dbReference type="Pfam" id="PF21326"/>
    </source>
</evidence>
<evidence type="ECO:0000259" key="11">
    <source>
        <dbReference type="Pfam" id="PF21322"/>
    </source>
</evidence>
<dbReference type="Proteomes" id="UP000681720">
    <property type="component" value="Unassembled WGS sequence"/>
</dbReference>
<dbReference type="InterPro" id="IPR046941">
    <property type="entry name" value="KDM6_GATAL_sf"/>
</dbReference>
<evidence type="ECO:0000256" key="4">
    <source>
        <dbReference type="ARBA" id="ARBA00022833"/>
    </source>
</evidence>
<reference evidence="14" key="1">
    <citation type="submission" date="2021-02" db="EMBL/GenBank/DDBJ databases">
        <authorList>
            <person name="Nowell W R."/>
        </authorList>
    </citation>
    <scope>NUCLEOTIDE SEQUENCE</scope>
</reference>
<dbReference type="PANTHER" id="PTHR14017:SF1">
    <property type="entry name" value="LD02225P"/>
    <property type="match status" value="1"/>
</dbReference>
<sequence>VIHLTWNIARNIRVNDRKLFDLIKFILYQSLKYIQSLLSYLEETFDDNIPIRKQLRTTNEPVHYCITCECEVFNILFVTELDRKHVVRCLDCALLHNKQLENIVVLYQFILDDLKAIYEQFQLCFMPISNHRKQIEP</sequence>
<keyword evidence="8" id="KW-0408">Iron</keyword>
<evidence type="ECO:0000256" key="6">
    <source>
        <dbReference type="ARBA" id="ARBA00022964"/>
    </source>
</evidence>
<feature type="non-terminal residue" evidence="14">
    <location>
        <position position="1"/>
    </location>
</feature>
<evidence type="ECO:0000256" key="7">
    <source>
        <dbReference type="ARBA" id="ARBA00023002"/>
    </source>
</evidence>
<comment type="similarity">
    <text evidence="10">Belongs to the UTX family.</text>
</comment>
<dbReference type="AlphaFoldDB" id="A0A8S3AK03"/>
<proteinExistence type="inferred from homology"/>
<keyword evidence="6" id="KW-0223">Dioxygenase</keyword>
<dbReference type="GO" id="GO:0051213">
    <property type="term" value="F:dioxygenase activity"/>
    <property type="evidence" value="ECO:0007669"/>
    <property type="project" value="UniProtKB-KW"/>
</dbReference>
<keyword evidence="5" id="KW-0156">Chromatin regulator</keyword>
<dbReference type="Pfam" id="PF21322">
    <property type="entry name" value="KDM6_C-hel"/>
    <property type="match status" value="1"/>
</dbReference>
<dbReference type="GO" id="GO:0046872">
    <property type="term" value="F:metal ion binding"/>
    <property type="evidence" value="ECO:0007669"/>
    <property type="project" value="UniProtKB-KW"/>
</dbReference>
<dbReference type="GO" id="GO:0031490">
    <property type="term" value="F:chromatin DNA binding"/>
    <property type="evidence" value="ECO:0007669"/>
    <property type="project" value="TreeGrafter"/>
</dbReference>
<keyword evidence="9" id="KW-0539">Nucleus</keyword>